<feature type="domain" description="HpcH/HpaI aldolase/citrate lyase" evidence="6">
    <location>
        <begin position="11"/>
        <end position="219"/>
    </location>
</feature>
<dbReference type="GO" id="GO:0006107">
    <property type="term" value="P:oxaloacetate metabolic process"/>
    <property type="evidence" value="ECO:0007669"/>
    <property type="project" value="TreeGrafter"/>
</dbReference>
<keyword evidence="7" id="KW-0456">Lyase</keyword>
<dbReference type="SUPFAM" id="SSF51621">
    <property type="entry name" value="Phosphoenolpyruvate/pyruvate domain"/>
    <property type="match status" value="1"/>
</dbReference>
<feature type="binding site" evidence="4">
    <location>
        <position position="74"/>
    </location>
    <ligand>
        <name>substrate</name>
    </ligand>
</feature>
<dbReference type="Gene3D" id="3.20.20.60">
    <property type="entry name" value="Phosphoenolpyruvate-binding domains"/>
    <property type="match status" value="1"/>
</dbReference>
<dbReference type="InterPro" id="IPR005000">
    <property type="entry name" value="Aldolase/citrate-lyase_domain"/>
</dbReference>
<comment type="cofactor">
    <cofactor evidence="1">
        <name>Mg(2+)</name>
        <dbReference type="ChEBI" id="CHEBI:18420"/>
    </cofactor>
</comment>
<evidence type="ECO:0000256" key="5">
    <source>
        <dbReference type="PIRSR" id="PIRSR015582-2"/>
    </source>
</evidence>
<evidence type="ECO:0000256" key="1">
    <source>
        <dbReference type="ARBA" id="ARBA00001946"/>
    </source>
</evidence>
<feature type="binding site" evidence="5">
    <location>
        <position position="153"/>
    </location>
    <ligand>
        <name>Mg(2+)</name>
        <dbReference type="ChEBI" id="CHEBI:18420"/>
    </ligand>
</feature>
<dbReference type="InterPro" id="IPR040442">
    <property type="entry name" value="Pyrv_kinase-like_dom_sf"/>
</dbReference>
<dbReference type="AlphaFoldDB" id="A0A975LC53"/>
<protein>
    <submittedName>
        <fullName evidence="7">CoA ester lyase</fullName>
    </submittedName>
</protein>
<keyword evidence="2 5" id="KW-0479">Metal-binding</keyword>
<sequence>MSAVQAPLVTWLYVPGDRPERFSKAIASGADAVILDLEDAVLPSAKDTARRHVRDFLDARHAESVNDGVRVHVRVNAPHTEWFALDAAAVAAGGADGVRVPKIESAEDVDLVVGAVGEGVPVDCLLESARGVENASEIAAHPAVRSLALGEADLTAELGLRGDEAFSWLRTRIVVASAAAGLAAPGMAAYIDVRDTEGLYRSCLRGRDTGLFGRSAIHPRQVPVIRRAFTPSEEEVSRARQIAEAAEGAFAESVRGGGAIALADGRFIDAPVVTAALRTLALAQSIAERGSD</sequence>
<evidence type="ECO:0000313" key="8">
    <source>
        <dbReference type="Proteomes" id="UP000682416"/>
    </source>
</evidence>
<dbReference type="EMBL" id="CP074402">
    <property type="protein sequence ID" value="QVJ02446.1"/>
    <property type="molecule type" value="Genomic_DNA"/>
</dbReference>
<evidence type="ECO:0000256" key="2">
    <source>
        <dbReference type="ARBA" id="ARBA00022723"/>
    </source>
</evidence>
<dbReference type="Proteomes" id="UP000682416">
    <property type="component" value="Chromosome"/>
</dbReference>
<dbReference type="InterPro" id="IPR011206">
    <property type="entry name" value="Citrate_lyase_beta/mcl1/mcl2"/>
</dbReference>
<reference evidence="7" key="1">
    <citation type="submission" date="2021-05" db="EMBL/GenBank/DDBJ databases">
        <authorList>
            <person name="Kaiqin L."/>
            <person name="Jian G."/>
        </authorList>
    </citation>
    <scope>NUCLEOTIDE SEQUENCE</scope>
    <source>
        <strain evidence="7">HDS5</strain>
    </source>
</reference>
<dbReference type="Pfam" id="PF03328">
    <property type="entry name" value="HpcH_HpaI"/>
    <property type="match status" value="1"/>
</dbReference>
<dbReference type="PANTHER" id="PTHR32308">
    <property type="entry name" value="LYASE BETA SUBUNIT, PUTATIVE (AFU_ORTHOLOGUE AFUA_4G13030)-RELATED"/>
    <property type="match status" value="1"/>
</dbReference>
<dbReference type="InterPro" id="IPR015813">
    <property type="entry name" value="Pyrv/PenolPyrv_kinase-like_dom"/>
</dbReference>
<gene>
    <name evidence="7" type="ORF">KGD82_08000</name>
</gene>
<feature type="binding site" evidence="4">
    <location>
        <position position="127"/>
    </location>
    <ligand>
        <name>substrate</name>
    </ligand>
</feature>
<evidence type="ECO:0000256" key="4">
    <source>
        <dbReference type="PIRSR" id="PIRSR015582-1"/>
    </source>
</evidence>
<accession>A0A975LC53</accession>
<evidence type="ECO:0000259" key="6">
    <source>
        <dbReference type="Pfam" id="PF03328"/>
    </source>
</evidence>
<keyword evidence="3 5" id="KW-0460">Magnesium</keyword>
<dbReference type="GO" id="GO:0016829">
    <property type="term" value="F:lyase activity"/>
    <property type="evidence" value="ECO:0007669"/>
    <property type="project" value="UniProtKB-KW"/>
</dbReference>
<dbReference type="PIRSF" id="PIRSF015582">
    <property type="entry name" value="Cit_lyase_B"/>
    <property type="match status" value="1"/>
</dbReference>
<organism evidence="7 8">
    <name type="scientific">Nocardiopsis eucommiae</name>
    <dbReference type="NCBI Taxonomy" id="2831970"/>
    <lineage>
        <taxon>Bacteria</taxon>
        <taxon>Bacillati</taxon>
        <taxon>Actinomycetota</taxon>
        <taxon>Actinomycetes</taxon>
        <taxon>Streptosporangiales</taxon>
        <taxon>Nocardiopsidaceae</taxon>
        <taxon>Nocardiopsis</taxon>
    </lineage>
</organism>
<dbReference type="GO" id="GO:0000287">
    <property type="term" value="F:magnesium ion binding"/>
    <property type="evidence" value="ECO:0007669"/>
    <property type="project" value="TreeGrafter"/>
</dbReference>
<dbReference type="PANTHER" id="PTHR32308:SF10">
    <property type="entry name" value="CITRATE LYASE SUBUNIT BETA"/>
    <property type="match status" value="1"/>
</dbReference>
<keyword evidence="8" id="KW-1185">Reference proteome</keyword>
<evidence type="ECO:0000313" key="7">
    <source>
        <dbReference type="EMBL" id="QVJ02446.1"/>
    </source>
</evidence>
<name>A0A975LC53_9ACTN</name>
<proteinExistence type="predicted"/>
<dbReference type="KEGG" id="nec:KGD82_08000"/>
<feature type="binding site" evidence="5">
    <location>
        <position position="127"/>
    </location>
    <ligand>
        <name>Mg(2+)</name>
        <dbReference type="ChEBI" id="CHEBI:18420"/>
    </ligand>
</feature>
<evidence type="ECO:0000256" key="3">
    <source>
        <dbReference type="ARBA" id="ARBA00022842"/>
    </source>
</evidence>